<feature type="domain" description="CUB" evidence="4">
    <location>
        <begin position="969"/>
        <end position="1098"/>
    </location>
</feature>
<organism evidence="5 6">
    <name type="scientific">Plakobranchus ocellatus</name>
    <dbReference type="NCBI Taxonomy" id="259542"/>
    <lineage>
        <taxon>Eukaryota</taxon>
        <taxon>Metazoa</taxon>
        <taxon>Spiralia</taxon>
        <taxon>Lophotrochozoa</taxon>
        <taxon>Mollusca</taxon>
        <taxon>Gastropoda</taxon>
        <taxon>Heterobranchia</taxon>
        <taxon>Euthyneura</taxon>
        <taxon>Panpulmonata</taxon>
        <taxon>Sacoglossa</taxon>
        <taxon>Placobranchoidea</taxon>
        <taxon>Plakobranchidae</taxon>
        <taxon>Plakobranchus</taxon>
    </lineage>
</organism>
<feature type="domain" description="CUB" evidence="4">
    <location>
        <begin position="1796"/>
        <end position="1906"/>
    </location>
</feature>
<dbReference type="Gene3D" id="3.30.420.10">
    <property type="entry name" value="Ribonuclease H-like superfamily/Ribonuclease H"/>
    <property type="match status" value="1"/>
</dbReference>
<feature type="domain" description="CUB" evidence="4">
    <location>
        <begin position="590"/>
        <end position="708"/>
    </location>
</feature>
<proteinExistence type="predicted"/>
<feature type="domain" description="CUB" evidence="4">
    <location>
        <begin position="1438"/>
        <end position="1552"/>
    </location>
</feature>
<protein>
    <submittedName>
        <fullName evidence="5">Cubilin</fullName>
    </submittedName>
</protein>
<feature type="domain" description="CUB" evidence="4">
    <location>
        <begin position="1682"/>
        <end position="1794"/>
    </location>
</feature>
<comment type="caution">
    <text evidence="5">The sequence shown here is derived from an EMBL/GenBank/DDBJ whole genome shotgun (WGS) entry which is preliminary data.</text>
</comment>
<keyword evidence="2 3" id="KW-1015">Disulfide bond</keyword>
<evidence type="ECO:0000259" key="4">
    <source>
        <dbReference type="PROSITE" id="PS01180"/>
    </source>
</evidence>
<keyword evidence="1" id="KW-0677">Repeat</keyword>
<feature type="disulfide bond" evidence="3">
    <location>
        <begin position="1912"/>
        <end position="1939"/>
    </location>
</feature>
<feature type="domain" description="CUB" evidence="4">
    <location>
        <begin position="461"/>
        <end position="586"/>
    </location>
</feature>
<feature type="domain" description="CUB" evidence="4">
    <location>
        <begin position="1912"/>
        <end position="2025"/>
    </location>
</feature>
<feature type="domain" description="CUB" evidence="4">
    <location>
        <begin position="1"/>
        <end position="112"/>
    </location>
</feature>
<gene>
    <name evidence="5" type="ORF">PoB_001619700</name>
</gene>
<evidence type="ECO:0000313" key="6">
    <source>
        <dbReference type="Proteomes" id="UP000735302"/>
    </source>
</evidence>
<feature type="domain" description="CUB" evidence="4">
    <location>
        <begin position="1100"/>
        <end position="1212"/>
    </location>
</feature>
<feature type="domain" description="CUB" evidence="4">
    <location>
        <begin position="1326"/>
        <end position="1436"/>
    </location>
</feature>
<evidence type="ECO:0000313" key="5">
    <source>
        <dbReference type="EMBL" id="GFN89691.1"/>
    </source>
</evidence>
<dbReference type="PANTHER" id="PTHR24251">
    <property type="entry name" value="OVOCHYMASE-RELATED"/>
    <property type="match status" value="1"/>
</dbReference>
<dbReference type="Proteomes" id="UP000735302">
    <property type="component" value="Unassembled WGS sequence"/>
</dbReference>
<feature type="domain" description="CUB" evidence="4">
    <location>
        <begin position="1559"/>
        <end position="1678"/>
    </location>
</feature>
<feature type="non-terminal residue" evidence="5">
    <location>
        <position position="1"/>
    </location>
</feature>
<dbReference type="SUPFAM" id="SSF49854">
    <property type="entry name" value="Spermadhesin, CUB domain"/>
    <property type="match status" value="16"/>
</dbReference>
<reference evidence="5 6" key="1">
    <citation type="journal article" date="2021" name="Elife">
        <title>Chloroplast acquisition without the gene transfer in kleptoplastic sea slugs, Plakobranchus ocellatus.</title>
        <authorList>
            <person name="Maeda T."/>
            <person name="Takahashi S."/>
            <person name="Yoshida T."/>
            <person name="Shimamura S."/>
            <person name="Takaki Y."/>
            <person name="Nagai Y."/>
            <person name="Toyoda A."/>
            <person name="Suzuki Y."/>
            <person name="Arimoto A."/>
            <person name="Ishii H."/>
            <person name="Satoh N."/>
            <person name="Nishiyama T."/>
            <person name="Hasebe M."/>
            <person name="Maruyama T."/>
            <person name="Minagawa J."/>
            <person name="Obokata J."/>
            <person name="Shigenobu S."/>
        </authorList>
    </citation>
    <scope>NUCLEOTIDE SEQUENCE [LARGE SCALE GENOMIC DNA]</scope>
</reference>
<dbReference type="FunFam" id="2.60.120.290:FF:000013">
    <property type="entry name" value="Membrane frizzled-related protein"/>
    <property type="match status" value="4"/>
</dbReference>
<dbReference type="Pfam" id="PF00431">
    <property type="entry name" value="CUB"/>
    <property type="match status" value="16"/>
</dbReference>
<evidence type="ECO:0000256" key="1">
    <source>
        <dbReference type="ARBA" id="ARBA00022737"/>
    </source>
</evidence>
<feature type="domain" description="CUB" evidence="4">
    <location>
        <begin position="710"/>
        <end position="848"/>
    </location>
</feature>
<feature type="domain" description="CUB" evidence="4">
    <location>
        <begin position="852"/>
        <end position="964"/>
    </location>
</feature>
<accession>A0AAV3Z576</accession>
<dbReference type="EMBL" id="BLXT01001947">
    <property type="protein sequence ID" value="GFN89691.1"/>
    <property type="molecule type" value="Genomic_DNA"/>
</dbReference>
<feature type="domain" description="CUB" evidence="4">
    <location>
        <begin position="347"/>
        <end position="460"/>
    </location>
</feature>
<name>A0AAV3Z576_9GAST</name>
<keyword evidence="6" id="KW-1185">Reference proteome</keyword>
<dbReference type="PROSITE" id="PS01180">
    <property type="entry name" value="CUB"/>
    <property type="match status" value="16"/>
</dbReference>
<dbReference type="InterPro" id="IPR035914">
    <property type="entry name" value="Sperma_CUB_dom_sf"/>
</dbReference>
<feature type="domain" description="CUB" evidence="4">
    <location>
        <begin position="1216"/>
        <end position="1325"/>
    </location>
</feature>
<feature type="domain" description="CUB" evidence="4">
    <location>
        <begin position="204"/>
        <end position="330"/>
    </location>
</feature>
<evidence type="ECO:0000256" key="3">
    <source>
        <dbReference type="PROSITE-ProRule" id="PRU00059"/>
    </source>
</evidence>
<dbReference type="InterPro" id="IPR000859">
    <property type="entry name" value="CUB_dom"/>
</dbReference>
<dbReference type="Gene3D" id="2.60.120.290">
    <property type="entry name" value="Spermadhesin, CUB domain"/>
    <property type="match status" value="15"/>
</dbReference>
<dbReference type="GO" id="GO:0003676">
    <property type="term" value="F:nucleic acid binding"/>
    <property type="evidence" value="ECO:0007669"/>
    <property type="project" value="InterPro"/>
</dbReference>
<dbReference type="SMART" id="SM00042">
    <property type="entry name" value="CUB"/>
    <property type="match status" value="16"/>
</dbReference>
<dbReference type="FunFam" id="2.60.120.290:FF:000005">
    <property type="entry name" value="Procollagen C-endopeptidase enhancer 1"/>
    <property type="match status" value="7"/>
</dbReference>
<evidence type="ECO:0000256" key="2">
    <source>
        <dbReference type="ARBA" id="ARBA00023157"/>
    </source>
</evidence>
<dbReference type="InterPro" id="IPR001888">
    <property type="entry name" value="Transposase_1"/>
</dbReference>
<dbReference type="Pfam" id="PF01359">
    <property type="entry name" value="Transposase_1"/>
    <property type="match status" value="1"/>
</dbReference>
<dbReference type="InterPro" id="IPR036397">
    <property type="entry name" value="RNaseH_sf"/>
</dbReference>
<comment type="caution">
    <text evidence="3">Lacks conserved residue(s) required for the propagation of feature annotation.</text>
</comment>
<sequence length="2025" mass="223830">CGGTFNAFAGRFNSPGYPDPYPGNTECVWQITTAPGNSLQLSFNVFSLDPIGGFYDDYVEIYTPDINGQLQGRWFANNMPSNLTNMAGIWIKFRSNDDENTGPGFSAEWTTGVILLDILPQGQCINAARYCSTLDRLKEAIRRKRPGPLRRGVVLQHDNATPHSANLTQQWLQRYGWEILPHPAHSPDLAPSDFHLFGPLKRHSGGMAFETEDDLIATSNELTGNIGQIGSPGALYPNNADLRWTILVDPGNRIRITFNSFDMQRNIMGYCYFDFLQIFDGAESDGVSLGRFCGDQLPDPVTSENNQVSLWLHTDYHLNFPGFLLSWQAIPTVPVTTFVPPTSSSGCGGVLFANETAEQLTSPGYPSDHAHYLDCYWTIAAPRGGKVSINFTDFELEYHHVCHFDFVEIRDGGLNGTLIGRYCSRNTPPRIVSETSVVSIYFRSDYSIAEKGFALMYQIACGGTQDTSSGVITSPGYPSTYPDGQNCTWRVTVPLDRTILVSFNQPFNILPGPSGDCSNDYLQLYNGIGLAAPPLVVNGSSNTNGRYCGSSPPTGRLETGSNFLTANFISDASSSAAGFSFNYTEQRYGCGGRLYLLNGVTSGYFTSPRYPNPYPQNVDCKWVIIAPATMRVQVDFVQPFYIEDHDNCKYDYISFRDGGTENAPSLGAKSCGTHLPGSVVSSGNVLFARFQTDDSVVRQGFRARYSIASCGGRITAMDTYITSPNFPNNYGPNLNCFWVIQGPVGHYLTLKISPIRLQYSNDCEADVLEVIDPSLAPSNDSLPEQSPAAQGISVIEAAANASGGMLFRDCGRRYSETTVETADNRAYIWFRSDGQNSGSGFKIEFTASVEVCGGTLTLPSGVITSPNYPNSYAHRRRCRWDITVAAGRKITLTFTDFRLESTYRCRGDFVYVKNGLLRRSPRLGRFCGTTPPSPVSSSGNTMRVYFITDRTITHGGFRAEYSSDLDADCGGVLTENTGIITSPNFTTSRGGNYDHSVQCLWQIHNDAQHSTIRMKFTHMDLEYHSNCYYDFVQIREGTSRQGGLVGTFCGNSSTNFRTRRGMWQGFDAISIPTPDAWVAFISDHSISGGGFRMEYRFTDCGGVYNGPSGVITSPNYPNNYNDNDDCAWLIRAPEGMVIKVNVTDFEFERHSNCHYDFMMIQNGGDYDAPKIGSYCHNDTVPPITSQSNELRIVMSTDSSITSRGFRLEYSFSERGCGGHLTSNDGTIQSPNYPSSYPDNSYCMWDIIVENNFFIVLTFTPPFDVACNDFVKVYDIHDNGTADLLGSYCHNTVPPVLKSSFNKMRVVFQSDATTNGNGFSANFSTECGAVIETDRATLVSPGYPGYRENLFCKFVLNPGSGKTLRLNFRDFQLERHSQCNYDYLRIYQGTNTSGIRIANLCGDIRPEQVVARNQMYLEFKTDGSRNNRGYRASYRAEACGGNFTSRDRYINTPAYPHPYPNNANCTWNITVEHNKVIVLKFRHFDVQSSYNCYADYVAIYDGNSRQATSLGRFCGDRNAVPRVIRSPSNSLLLNLISNYYGSGKGFTARYIASYGPSLGCGGNLQEASGAIQSLDIDNDGYHEKSLDCLWTITAEPNKVIVVNITNLHLEDGGYGTRRCPYDYVKVYDGTSQSDPLLLHVCGHQSQPVVAVSSSNTLVVHFVSDSVIVRSGFNMTYYQQDAVCGGNLNATSALQNLTSPGYLSSSDVPLRCRWTFDSGSHWEQIRFTVNDLQLGSDCQNEYLDIRDKPMGRHGMHHRACGSVIPPPFYSRNRQATVIYHKDTTSSLGFTLSYQKTNCHRTYTGSAGRITTPLFPANYAHHLTCTSHVIAPEGTFLSFYFEVFRLEGGWSGSCPYDYVQISNVNYDSGRLCGHNPPPPIFLSGNNATYRIESDGSVAYTGFAMTYVASTTGPGCGGNLSHAIPGMIASPEYPGAPAGPLECNWYLSSPSMLLLNFTFVGTPGSDSSSCDDSYVQVVRQDGSSYGRFCSLNDPRQIRLETATIKYVVTPSANATIFKLKFTYFDEGTF</sequence>
<dbReference type="CDD" id="cd00041">
    <property type="entry name" value="CUB"/>
    <property type="match status" value="16"/>
</dbReference>